<gene>
    <name evidence="1" type="ORF">HGM15179_001438</name>
</gene>
<comment type="caution">
    <text evidence="1">The sequence shown here is derived from an EMBL/GenBank/DDBJ whole genome shotgun (WGS) entry which is preliminary data.</text>
</comment>
<protein>
    <submittedName>
        <fullName evidence="1">Uncharacterized protein</fullName>
    </submittedName>
</protein>
<proteinExistence type="predicted"/>
<dbReference type="AlphaFoldDB" id="A0A8K1GX24"/>
<accession>A0A8K1GX24</accession>
<sequence length="148" mass="16231">MPNPMPGKEGFHEDYRLVTEGAVLVEGPGRLMDIGLSRIQQSILEAREANSILGYSNRSANTEEGERQGDLSDCSCLSFAECLLEVLLQWIVVKKCPSAAAWREWAAKERVPVGSAAAVDCGQKMPLSCCLERMGNKRKDSVSLNETE</sequence>
<organism evidence="1 2">
    <name type="scientific">Zosterops borbonicus</name>
    <dbReference type="NCBI Taxonomy" id="364589"/>
    <lineage>
        <taxon>Eukaryota</taxon>
        <taxon>Metazoa</taxon>
        <taxon>Chordata</taxon>
        <taxon>Craniata</taxon>
        <taxon>Vertebrata</taxon>
        <taxon>Euteleostomi</taxon>
        <taxon>Archelosauria</taxon>
        <taxon>Archosauria</taxon>
        <taxon>Dinosauria</taxon>
        <taxon>Saurischia</taxon>
        <taxon>Theropoda</taxon>
        <taxon>Coelurosauria</taxon>
        <taxon>Aves</taxon>
        <taxon>Neognathae</taxon>
        <taxon>Neoaves</taxon>
        <taxon>Telluraves</taxon>
        <taxon>Australaves</taxon>
        <taxon>Passeriformes</taxon>
        <taxon>Sylvioidea</taxon>
        <taxon>Zosteropidae</taxon>
        <taxon>Zosterops</taxon>
    </lineage>
</organism>
<keyword evidence="2" id="KW-1185">Reference proteome</keyword>
<evidence type="ECO:0000313" key="1">
    <source>
        <dbReference type="EMBL" id="TRZ25627.1"/>
    </source>
</evidence>
<dbReference type="Proteomes" id="UP000796761">
    <property type="component" value="Unassembled WGS sequence"/>
</dbReference>
<name>A0A8K1GX24_9PASS</name>
<reference evidence="1" key="1">
    <citation type="submission" date="2019-04" db="EMBL/GenBank/DDBJ databases">
        <title>Genome assembly of Zosterops borbonicus 15179.</title>
        <authorList>
            <person name="Leroy T."/>
            <person name="Anselmetti Y."/>
            <person name="Tilak M.-K."/>
            <person name="Nabholz B."/>
        </authorList>
    </citation>
    <scope>NUCLEOTIDE SEQUENCE</scope>
    <source>
        <strain evidence="1">HGM_15179</strain>
        <tissue evidence="1">Muscle</tissue>
    </source>
</reference>
<evidence type="ECO:0000313" key="2">
    <source>
        <dbReference type="Proteomes" id="UP000796761"/>
    </source>
</evidence>
<dbReference type="EMBL" id="SWJQ01000023">
    <property type="protein sequence ID" value="TRZ25627.1"/>
    <property type="molecule type" value="Genomic_DNA"/>
</dbReference>